<sequence>MLAKCLFGSNHRLYKFSYQQFMKSLLYAYRDSRQINRDFRNLCISLII</sequence>
<dbReference type="GO" id="GO:0005840">
    <property type="term" value="C:ribosome"/>
    <property type="evidence" value="ECO:0007669"/>
    <property type="project" value="UniProtKB-KW"/>
</dbReference>
<dbReference type="SUPFAM" id="SSF74731">
    <property type="entry name" value="Ribosomal protein L20"/>
    <property type="match status" value="1"/>
</dbReference>
<dbReference type="Pfam" id="PF00453">
    <property type="entry name" value="Ribosomal_L20"/>
    <property type="match status" value="1"/>
</dbReference>
<proteinExistence type="inferred from homology"/>
<evidence type="ECO:0000256" key="5">
    <source>
        <dbReference type="ARBA" id="ARBA00035172"/>
    </source>
</evidence>
<reference evidence="7 8" key="1">
    <citation type="submission" date="2023-02" db="EMBL/GenBank/DDBJ databases">
        <authorList>
            <person name="Olszewska D."/>
        </authorList>
    </citation>
    <scope>NUCLEOTIDE SEQUENCE [LARGE SCALE GENOMIC DNA]</scope>
    <source>
        <strain evidence="7 8">FDU301</strain>
    </source>
</reference>
<comment type="caution">
    <text evidence="7">The sequence shown here is derived from an EMBL/GenBank/DDBJ whole genome shotgun (WGS) entry which is preliminary data.</text>
</comment>
<dbReference type="Proteomes" id="UP001213771">
    <property type="component" value="Unassembled WGS sequence"/>
</dbReference>
<dbReference type="RefSeq" id="WP_274588659.1">
    <property type="nucleotide sequence ID" value="NZ_JARAOX010000128.1"/>
</dbReference>
<evidence type="ECO:0000256" key="4">
    <source>
        <dbReference type="ARBA" id="ARBA00024775"/>
    </source>
</evidence>
<evidence type="ECO:0000313" key="7">
    <source>
        <dbReference type="EMBL" id="MDD9781637.1"/>
    </source>
</evidence>
<evidence type="ECO:0000313" key="8">
    <source>
        <dbReference type="Proteomes" id="UP001213771"/>
    </source>
</evidence>
<comment type="similarity">
    <text evidence="1">Belongs to the bacterial ribosomal protein bL20 family.</text>
</comment>
<dbReference type="GO" id="GO:1990904">
    <property type="term" value="C:ribonucleoprotein complex"/>
    <property type="evidence" value="ECO:0007669"/>
    <property type="project" value="UniProtKB-KW"/>
</dbReference>
<dbReference type="InterPro" id="IPR005813">
    <property type="entry name" value="Ribosomal_bL20"/>
</dbReference>
<evidence type="ECO:0000256" key="2">
    <source>
        <dbReference type="ARBA" id="ARBA00022980"/>
    </source>
</evidence>
<feature type="non-terminal residue" evidence="7">
    <location>
        <position position="48"/>
    </location>
</feature>
<evidence type="ECO:0000256" key="6">
    <source>
        <dbReference type="ARBA" id="ARBA00035482"/>
    </source>
</evidence>
<dbReference type="InterPro" id="IPR035566">
    <property type="entry name" value="Ribosomal_protein_bL20_C"/>
</dbReference>
<organism evidence="7 8">
    <name type="scientific">Priestia megaterium</name>
    <name type="common">Bacillus megaterium</name>
    <dbReference type="NCBI Taxonomy" id="1404"/>
    <lineage>
        <taxon>Bacteria</taxon>
        <taxon>Bacillati</taxon>
        <taxon>Bacillota</taxon>
        <taxon>Bacilli</taxon>
        <taxon>Bacillales</taxon>
        <taxon>Bacillaceae</taxon>
        <taxon>Priestia</taxon>
    </lineage>
</organism>
<protein>
    <recommendedName>
        <fullName evidence="5">Large ribosomal subunit protein bL20</fullName>
    </recommendedName>
    <alternativeName>
        <fullName evidence="6">50S ribosomal protein L20</fullName>
    </alternativeName>
</protein>
<dbReference type="EMBL" id="JARAOX010000128">
    <property type="protein sequence ID" value="MDD9781637.1"/>
    <property type="molecule type" value="Genomic_DNA"/>
</dbReference>
<comment type="function">
    <text evidence="4">Binds directly to 23S ribosomal RNA and is necessary for the in vitro assembly process of the 50S ribosomal subunit. It is not involved in the protein synthesizing functions of that subunit.</text>
</comment>
<evidence type="ECO:0000256" key="3">
    <source>
        <dbReference type="ARBA" id="ARBA00023274"/>
    </source>
</evidence>
<dbReference type="Gene3D" id="1.20.5.1450">
    <property type="match status" value="1"/>
</dbReference>
<dbReference type="AlphaFoldDB" id="A0ABD4WN49"/>
<accession>A0ABD4WN49</accession>
<gene>
    <name evidence="7" type="ORF">PVE99_04350</name>
</gene>
<keyword evidence="3" id="KW-0687">Ribonucleoprotein</keyword>
<keyword evidence="2 7" id="KW-0689">Ribosomal protein</keyword>
<evidence type="ECO:0000256" key="1">
    <source>
        <dbReference type="ARBA" id="ARBA00007698"/>
    </source>
</evidence>
<name>A0ABD4WN49_PRIMG</name>